<gene>
    <name evidence="2" type="ORF">PMG71_05780</name>
</gene>
<name>A0ABT7APU8_9CYAN</name>
<evidence type="ECO:0000256" key="1">
    <source>
        <dbReference type="SAM" id="MobiDB-lite"/>
    </source>
</evidence>
<comment type="caution">
    <text evidence="2">The sequence shown here is derived from an EMBL/GenBank/DDBJ whole genome shotgun (WGS) entry which is preliminary data.</text>
</comment>
<evidence type="ECO:0000313" key="2">
    <source>
        <dbReference type="EMBL" id="MDJ1168930.1"/>
    </source>
</evidence>
<dbReference type="RefSeq" id="WP_283752694.1">
    <property type="nucleotide sequence ID" value="NZ_JAQOSP010000039.1"/>
</dbReference>
<evidence type="ECO:0000313" key="3">
    <source>
        <dbReference type="Proteomes" id="UP001235303"/>
    </source>
</evidence>
<feature type="compositionally biased region" description="Basic and acidic residues" evidence="1">
    <location>
        <begin position="17"/>
        <end position="32"/>
    </location>
</feature>
<reference evidence="2 3" key="1">
    <citation type="submission" date="2023-01" db="EMBL/GenBank/DDBJ databases">
        <title>Novel diversity within Roseofilum (Cyanobacteria; Desertifilaceae) from marine benthic mats with descriptions of four novel species.</title>
        <authorList>
            <person name="Wang Y."/>
            <person name="Berthold D.E."/>
            <person name="Hu J."/>
            <person name="Lefler F.W."/>
            <person name="Laughinghouse H.D. IV."/>
        </authorList>
    </citation>
    <scope>NUCLEOTIDE SEQUENCE [LARGE SCALE GENOMIC DNA]</scope>
    <source>
        <strain evidence="2 3">BLCC-M154</strain>
    </source>
</reference>
<dbReference type="EMBL" id="JAQOSP010000039">
    <property type="protein sequence ID" value="MDJ1168930.1"/>
    <property type="molecule type" value="Genomic_DNA"/>
</dbReference>
<organism evidence="2 3">
    <name type="scientific">Roseofilum acuticapitatum BLCC-M154</name>
    <dbReference type="NCBI Taxonomy" id="3022444"/>
    <lineage>
        <taxon>Bacteria</taxon>
        <taxon>Bacillati</taxon>
        <taxon>Cyanobacteriota</taxon>
        <taxon>Cyanophyceae</taxon>
        <taxon>Desertifilales</taxon>
        <taxon>Desertifilaceae</taxon>
        <taxon>Roseofilum</taxon>
        <taxon>Roseofilum acuticapitatum</taxon>
    </lineage>
</organism>
<keyword evidence="3" id="KW-1185">Reference proteome</keyword>
<accession>A0ABT7APU8</accession>
<feature type="region of interest" description="Disordered" evidence="1">
    <location>
        <begin position="1"/>
        <end position="43"/>
    </location>
</feature>
<dbReference type="Proteomes" id="UP001235303">
    <property type="component" value="Unassembled WGS sequence"/>
</dbReference>
<proteinExistence type="predicted"/>
<feature type="compositionally biased region" description="Polar residues" evidence="1">
    <location>
        <begin position="1"/>
        <end position="14"/>
    </location>
</feature>
<sequence>MATNVNQVLNNNGGHASDAEPHRPNPKTERTNKPKPGNKSQEQDRFFIEAASDRRGAQLADAIQAASYRKAMAYLNQGYSGEMTQAAMQALADDWNSQDFLDIAAGETIKQNLLPTKPNKNYFALPSAD</sequence>
<protein>
    <submittedName>
        <fullName evidence="2">Uncharacterized protein</fullName>
    </submittedName>
</protein>